<protein>
    <submittedName>
        <fullName evidence="1">Uncharacterized protein</fullName>
    </submittedName>
</protein>
<dbReference type="AlphaFoldDB" id="A0A4Y7K6A8"/>
<organism evidence="1 2">
    <name type="scientific">Papaver somniferum</name>
    <name type="common">Opium poppy</name>
    <dbReference type="NCBI Taxonomy" id="3469"/>
    <lineage>
        <taxon>Eukaryota</taxon>
        <taxon>Viridiplantae</taxon>
        <taxon>Streptophyta</taxon>
        <taxon>Embryophyta</taxon>
        <taxon>Tracheophyta</taxon>
        <taxon>Spermatophyta</taxon>
        <taxon>Magnoliopsida</taxon>
        <taxon>Ranunculales</taxon>
        <taxon>Papaveraceae</taxon>
        <taxon>Papaveroideae</taxon>
        <taxon>Papaver</taxon>
    </lineage>
</organism>
<gene>
    <name evidence="1" type="ORF">C5167_011226</name>
</gene>
<keyword evidence="2" id="KW-1185">Reference proteome</keyword>
<accession>A0A4Y7K6A8</accession>
<evidence type="ECO:0000313" key="2">
    <source>
        <dbReference type="Proteomes" id="UP000316621"/>
    </source>
</evidence>
<dbReference type="EMBL" id="CM010720">
    <property type="protein sequence ID" value="RZC67535.1"/>
    <property type="molecule type" value="Genomic_DNA"/>
</dbReference>
<evidence type="ECO:0000313" key="1">
    <source>
        <dbReference type="EMBL" id="RZC67535.1"/>
    </source>
</evidence>
<dbReference type="Proteomes" id="UP000316621">
    <property type="component" value="Chromosome 6"/>
</dbReference>
<sequence length="124" mass="14457">MIPTLWFRLSSSVRILDSCKTKCFYCSSSSHWRRLIKSPSSEQMVNFEGDVFWSLEKDRSHGTWIRVLTLLMYNRMGNHPATVDKVSQTSWEIMCHLILVKQCKWPAHQNSAVGKVSHGWFHIS</sequence>
<reference evidence="1 2" key="1">
    <citation type="journal article" date="2018" name="Science">
        <title>The opium poppy genome and morphinan production.</title>
        <authorList>
            <person name="Guo L."/>
            <person name="Winzer T."/>
            <person name="Yang X."/>
            <person name="Li Y."/>
            <person name="Ning Z."/>
            <person name="He Z."/>
            <person name="Teodor R."/>
            <person name="Lu Y."/>
            <person name="Bowser T.A."/>
            <person name="Graham I.A."/>
            <person name="Ye K."/>
        </authorList>
    </citation>
    <scope>NUCLEOTIDE SEQUENCE [LARGE SCALE GENOMIC DNA]</scope>
    <source>
        <strain evidence="2">cv. HN1</strain>
        <tissue evidence="1">Leaves</tissue>
    </source>
</reference>
<name>A0A4Y7K6A8_PAPSO</name>
<dbReference type="Gramene" id="RZC67535">
    <property type="protein sequence ID" value="RZC67535"/>
    <property type="gene ID" value="C5167_011226"/>
</dbReference>
<proteinExistence type="predicted"/>